<evidence type="ECO:0000313" key="12">
    <source>
        <dbReference type="Proteomes" id="UP001396898"/>
    </source>
</evidence>
<dbReference type="InterPro" id="IPR022099">
    <property type="entry name" value="DUF3638"/>
</dbReference>
<dbReference type="InterPro" id="IPR051346">
    <property type="entry name" value="OTU_Deubiquitinase"/>
</dbReference>
<feature type="coiled-coil region" evidence="7">
    <location>
        <begin position="573"/>
        <end position="603"/>
    </location>
</feature>
<evidence type="ECO:0000256" key="6">
    <source>
        <dbReference type="ARBA" id="ARBA00022807"/>
    </source>
</evidence>
<keyword evidence="5" id="KW-0378">Hydrolase</keyword>
<comment type="caution">
    <text evidence="11">The sequence shown here is derived from an EMBL/GenBank/DDBJ whole genome shotgun (WGS) entry which is preliminary data.</text>
</comment>
<keyword evidence="12" id="KW-1185">Reference proteome</keyword>
<comment type="catalytic activity">
    <reaction evidence="1">
        <text>Thiol-dependent hydrolysis of ester, thioester, amide, peptide and isopeptide bonds formed by the C-terminal Gly of ubiquitin (a 76-residue protein attached to proteins as an intracellular targeting signal).</text>
        <dbReference type="EC" id="3.4.19.12"/>
    </reaction>
</comment>
<dbReference type="EC" id="3.4.19.12" evidence="2"/>
<keyword evidence="6" id="KW-0788">Thiol protease</keyword>
<dbReference type="InterPro" id="IPR022105">
    <property type="entry name" value="DUF3645"/>
</dbReference>
<protein>
    <recommendedName>
        <fullName evidence="2">ubiquitinyl hydrolase 1</fullName>
        <ecNumber evidence="2">3.4.19.12</ecNumber>
    </recommendedName>
</protein>
<evidence type="ECO:0000313" key="11">
    <source>
        <dbReference type="EMBL" id="KAK8022863.1"/>
    </source>
</evidence>
<keyword evidence="7" id="KW-0175">Coiled coil</keyword>
<dbReference type="Proteomes" id="UP001396898">
    <property type="component" value="Unassembled WGS sequence"/>
</dbReference>
<evidence type="ECO:0000256" key="5">
    <source>
        <dbReference type="ARBA" id="ARBA00022801"/>
    </source>
</evidence>
<evidence type="ECO:0000256" key="1">
    <source>
        <dbReference type="ARBA" id="ARBA00000707"/>
    </source>
</evidence>
<dbReference type="Pfam" id="PF20255">
    <property type="entry name" value="DUF6606"/>
    <property type="match status" value="1"/>
</dbReference>
<evidence type="ECO:0000259" key="10">
    <source>
        <dbReference type="Pfam" id="PF20255"/>
    </source>
</evidence>
<feature type="domain" description="DUF3638" evidence="8">
    <location>
        <begin position="2044"/>
        <end position="2268"/>
    </location>
</feature>
<dbReference type="PANTHER" id="PTHR13367">
    <property type="entry name" value="UBIQUITIN THIOESTERASE"/>
    <property type="match status" value="1"/>
</dbReference>
<evidence type="ECO:0000256" key="2">
    <source>
        <dbReference type="ARBA" id="ARBA00012759"/>
    </source>
</evidence>
<evidence type="ECO:0000256" key="7">
    <source>
        <dbReference type="SAM" id="Coils"/>
    </source>
</evidence>
<organism evidence="11 12">
    <name type="scientific">Apiospora marii</name>
    <dbReference type="NCBI Taxonomy" id="335849"/>
    <lineage>
        <taxon>Eukaryota</taxon>
        <taxon>Fungi</taxon>
        <taxon>Dikarya</taxon>
        <taxon>Ascomycota</taxon>
        <taxon>Pezizomycotina</taxon>
        <taxon>Sordariomycetes</taxon>
        <taxon>Xylariomycetidae</taxon>
        <taxon>Amphisphaeriales</taxon>
        <taxon>Apiosporaceae</taxon>
        <taxon>Apiospora</taxon>
    </lineage>
</organism>
<accession>A0ABR1RY92</accession>
<feature type="domain" description="DUF3645" evidence="9">
    <location>
        <begin position="2395"/>
        <end position="2427"/>
    </location>
</feature>
<name>A0ABR1RY92_9PEZI</name>
<reference evidence="11 12" key="1">
    <citation type="submission" date="2023-01" db="EMBL/GenBank/DDBJ databases">
        <title>Analysis of 21 Apiospora genomes using comparative genomics revels a genus with tremendous synthesis potential of carbohydrate active enzymes and secondary metabolites.</title>
        <authorList>
            <person name="Sorensen T."/>
        </authorList>
    </citation>
    <scope>NUCLEOTIDE SEQUENCE [LARGE SCALE GENOMIC DNA]</scope>
    <source>
        <strain evidence="11 12">CBS 20057</strain>
    </source>
</reference>
<evidence type="ECO:0000256" key="3">
    <source>
        <dbReference type="ARBA" id="ARBA00022670"/>
    </source>
</evidence>
<evidence type="ECO:0000259" key="8">
    <source>
        <dbReference type="Pfam" id="PF12340"/>
    </source>
</evidence>
<feature type="domain" description="DUF6606" evidence="10">
    <location>
        <begin position="13"/>
        <end position="278"/>
    </location>
</feature>
<gene>
    <name evidence="11" type="ORF">PG991_006744</name>
</gene>
<keyword evidence="3" id="KW-0645">Protease</keyword>
<dbReference type="InterPro" id="IPR046541">
    <property type="entry name" value="DUF6606"/>
</dbReference>
<dbReference type="PANTHER" id="PTHR13367:SF34">
    <property type="match status" value="1"/>
</dbReference>
<proteinExistence type="predicted"/>
<keyword evidence="4" id="KW-0833">Ubl conjugation pathway</keyword>
<dbReference type="Pfam" id="PF12340">
    <property type="entry name" value="DUF3638"/>
    <property type="match status" value="1"/>
</dbReference>
<dbReference type="EMBL" id="JAQQWI010000009">
    <property type="protein sequence ID" value="KAK8022863.1"/>
    <property type="molecule type" value="Genomic_DNA"/>
</dbReference>
<sequence>MSASQENEDFLYVIHHVFLPPRLPQQDDFRTSSDQALTGAVLDAMEHFKQYVSPDDSAVFQSALDMVRCLSSTRPGQRLDRCGVGKVIHDLADGGCLALELRAQNLGLFIHRCGNVIRFEPFELLAENKQVTACIGRLQRTFPACCIELDHSQCQVPKFQAALADMLSELDAKTHSSCRPQAKKRGTNDEKRDTIIPRMIGPVVGFLRGLGKQAESLQFVKNSREEVLWADAKVPWHRSATWLLLRVTLQLSFSRQRARLPSRQLYKEFMLFLVSTLIDKATKLQIADELLFCAITKFNRRMIKFSRMPENTSYPPGWLGYASDVLTNATARLEHKWEVVQDKDKPSLQLEALKSLDFKNDTFLNLTGLRHFVDITANPQVNLDTSQVLNAGFDYVRFRRDDVPTVNTGRGETLVYVLANVEQWVCDELPQWLPHNVTESNTCHKLIELLDGYLEKAKTQYEGSPHNLSIMWLCVMDLWVACDQAATKQEPLLIDYSIGFPERFLEVLVLPRQSQMLRLRNVEFYLREREARTKQGYPSAFEGFGLPNSFAVRYYDSSCIHQQLHHEIVSLSQKMRSNKMQELEQKLAKYQALQVSFQNLEHDREDVGSDHHGWETQCRFSCEKCSLQNQMTRMSITVHEWPLPDDELEAHSVVFELRVPAVISDWRRVTMTLLIDLLRDSRRVFGKSGGLYSPRDYAELTTVVGQGQSGRLGLRSSIKPFVISHYREQLVSEASTATICKKHGCQYSYYDANHDSPVSEIIGGSKIPSNCSFAVASKLPLPDWIRGYSHTSNEVIAKQSICPSDLDLGEFRAIGHVRSGARLQWPNILVQLYAPTVDFNNIETALVVLQAIGESGPCHDNPESHLRDSHAIVQDEDFARKLLGGLDATLLRFKENWECDIALFTLTSLCNRLMSLANSKTVWSACCDFTRQVRSVARQWAGKLLMKRADTDSEVERNDLHNRILAMALVSSSTFNADSQHTARVLNDNQSVTEFLEASILIHDHHPTNSCTLSPLALVSFQAWRKLCYRFEATIHDYIAIDRSCLDRAVLAFWENYKPGNAWESLQPLRLHVMTSVSSVSKAQRKLVVSMDILQGRLLVNGRPLSRLPAEYDRHPAYAQLFGSQILEIAPSDEPGLEYTAVRKQNGWLVHFGMTSGELIIRACTDGGTWEFVPTWHLQADLPEGLIVPYSHWRNTQTGELELRDIKKPWISQCGLWRTQVHPGGRTSLVNGDMSVIEPTSCTAEKIARLFSPLEDAGYITSTLIRSVAILRIDLWRLNLSFTLPSQGCLVQSKKHPGMCVDGDQSFSALIGLRNKLVLRPQSDTLNKRRIVIIPHGTLDFSRDKSGHPATTIRFPPTSHSARYTLPRPMIRRRYHCYEIDTVLGRLIDNGSLQSKLLMCYLHAVTAHCLPDPLTGRTGTEEALRILKSAAILSFHRLQAEDTQLFYSIAKLSPVRSLYPSHLHEMQQIIWSDKLGSLSQHDEFAMTVETVLGEGQYAELFFPETAESIDLLKGSHPQLCQRALIRSACYRVDGFGAEKFRRSDDLVYRRRDVAELISSKHLEERVCQITRNLLFGQHVLVSKIASVRDLLDTLYAIFGNELTSHATSSLLPIGRFTIHWLDAPSSTIGEHWFAIQNYLTTVPIAESRYDLMAFFAALVYAYEARFDVVQLLLAFVCASSVRGHQHPEYYHFELHHGRVYQAKAMRQMIENHKTDFNSTPESALPAHHREKVHRLRDRRLRAWQSKVNALVHQFEEVISKQSSTEKPVGPNWGEYSCYFHVRSIMQCIQQRFHSWRKNRLLDSYLAEIIDAMAGLPLNSVSDLSLRVPATLPSISKTDLARPFLTSNELFQQAAPSFSCKEAAKLQELCHQQIRQADSADDDTMGVSRSVDALVAALRSRAMRRYETDYVHELETSFSSYLATCTAESNAQVIHDRQELEAKLREHVRACATQVDEMQRSMYSHLRSTFIVEFPGSVYCLPRLSPIFIVQQLNRHNWPSIPETWKTCIEQYAFAISHYQRAERLLGVIDNPIEFLKEVENIGHAWKLREYPESLLLEVESGLIIRDVQEEVASSMRGCPENRVMQLNMGEGKSSVIVQIVAAYLANGARLVRVIVAKPQSKQMRHMLVTKIGGLLDRRVFFLPFSRSFVMDSGKLQQIQNHFEACKQSGGILLVQPEQLLSFKLMGLEYVGSPAFLPNSTNVGIGRGLIQSQKYLEAHSRDIIDESDENFSVKFELIYTIGRQRPVEMSPDRWIVIQQVLEMIRRLAPGFAEDYPEGFELHSEGACHFPRLRFLNEGPGSLLLKSVARHVCDKGLHRFPIAHQNPETRQRVYEYITEPDLTGDQVGLAEEDNKGGFFCDATAVTLLLLRGLFSGGVLAFVFGQKRWRVNYGPAERVPPTQLAVPYRAKDSPAPRSEFSHPDVVILLTQLSYYYRGLSDEEMLTAFQQLERLDQKSTVYGEWVDRSPELPPSYRQFSAVNLKDWSQCTRQLFPALRYTKSVVDFYLEKVVFPHEMVEFPQKLSASGWDLAKPRAQAVTGFSGTCDSKYVLPTDIPHVDLPSQLHTNAKVLDYILRSENLVVELGPSIDGDLLLRSVVSAQPPIDVVLDVGALIIDMDNRQFAQRWLDLSAGRLEKKQAVIFVNEDDEIMVIDRTGFAEPFLTSSFVDNTESCLVYPDEAHTRGIDLKLPDHYRACTTLGPKLTKDRLAQACMRMRKLGNGQSITFFVPREIQEKIRLRKTAGEDGRSITVLDVLLWSISETWSDTYKSIPLWATQGLRHQRQEAIWAQMTKTGGRDPCGGDIADYFEDEAISLKERYGPRSCSTSQALLASHYTHPQLAGRQKQIELIRTKCEQFGIETFGSATLQEEQERELAPEIEQERQVQHPQPLKPANHKLHRDLPGLISTGLPNLSGGAFASAFTAFKNCSAASLVNLQEFRGNLLVTSDFARTLSPAETSKSDAFQRPVQWILTTNELPMGVYLIVLSPFEANLLLPSIKDSPHVKLHVYAPRTNLSFPCLQDLKLYTTPALPTSWSVPYAVIQQLNLFSGQLYFQDLQEYQELCAYLGLSCTGNDGSTAVAVDGFVGKCGRYPLCQFTRSPNAFLQFIMANVRRDRQDISRTHIGRMLTGEILVEDELSSSV</sequence>
<evidence type="ECO:0000259" key="9">
    <source>
        <dbReference type="Pfam" id="PF12359"/>
    </source>
</evidence>
<evidence type="ECO:0000256" key="4">
    <source>
        <dbReference type="ARBA" id="ARBA00022786"/>
    </source>
</evidence>
<dbReference type="Pfam" id="PF12359">
    <property type="entry name" value="DUF3645"/>
    <property type="match status" value="1"/>
</dbReference>